<feature type="binding site" evidence="16">
    <location>
        <position position="93"/>
    </location>
    <ligand>
        <name>Zn(2+)</name>
        <dbReference type="ChEBI" id="CHEBI:29105"/>
        <note>catalytic</note>
    </ligand>
</feature>
<feature type="binding site" evidence="15">
    <location>
        <position position="298"/>
    </location>
    <ligand>
        <name>substrate</name>
    </ligand>
</feature>
<evidence type="ECO:0000256" key="9">
    <source>
        <dbReference type="ARBA" id="ARBA00022833"/>
    </source>
</evidence>
<keyword evidence="10 13" id="KW-0521">NADP</keyword>
<dbReference type="AlphaFoldDB" id="A0A432Z8K4"/>
<feature type="binding site" evidence="15">
    <location>
        <begin position="300"/>
        <end position="306"/>
    </location>
    <ligand>
        <name>NADP(+)</name>
        <dbReference type="ChEBI" id="CHEBI:58349"/>
    </ligand>
</feature>
<comment type="pathway">
    <text evidence="3 13">Cofactor biosynthesis; riboflavin biosynthesis; 5-amino-6-(D-ribitylamino)uracil from GTP: step 3/4.</text>
</comment>
<comment type="catalytic activity">
    <reaction evidence="13">
        <text>2,5-diamino-6-hydroxy-4-(5-phosphoribosylamino)-pyrimidine + H2O + H(+) = 5-amino-6-(5-phospho-D-ribosylamino)uracil + NH4(+)</text>
        <dbReference type="Rhea" id="RHEA:21868"/>
        <dbReference type="ChEBI" id="CHEBI:15377"/>
        <dbReference type="ChEBI" id="CHEBI:15378"/>
        <dbReference type="ChEBI" id="CHEBI:28938"/>
        <dbReference type="ChEBI" id="CHEBI:58453"/>
        <dbReference type="ChEBI" id="CHEBI:58614"/>
        <dbReference type="EC" id="3.5.4.26"/>
    </reaction>
</comment>
<comment type="cofactor">
    <cofactor evidence="13 16">
        <name>Zn(2+)</name>
        <dbReference type="ChEBI" id="CHEBI:29105"/>
    </cofactor>
    <text evidence="13 16">Binds 1 zinc ion.</text>
</comment>
<dbReference type="EC" id="3.5.4.26" evidence="13"/>
<comment type="pathway">
    <text evidence="2 13">Cofactor biosynthesis; riboflavin biosynthesis; 5-amino-6-(D-ribitylamino)uracil from GTP: step 2/4.</text>
</comment>
<evidence type="ECO:0000256" key="13">
    <source>
        <dbReference type="PIRNR" id="PIRNR006769"/>
    </source>
</evidence>
<dbReference type="GO" id="GO:0008270">
    <property type="term" value="F:zinc ion binding"/>
    <property type="evidence" value="ECO:0007669"/>
    <property type="project" value="InterPro"/>
</dbReference>
<dbReference type="GO" id="GO:0008703">
    <property type="term" value="F:5-amino-6-(5-phosphoribosylamino)uracil reductase activity"/>
    <property type="evidence" value="ECO:0007669"/>
    <property type="project" value="UniProtKB-EC"/>
</dbReference>
<dbReference type="EMBL" id="PIQE01000001">
    <property type="protein sequence ID" value="RUO74229.1"/>
    <property type="molecule type" value="Genomic_DNA"/>
</dbReference>
<comment type="catalytic activity">
    <reaction evidence="13">
        <text>5-amino-6-(5-phospho-D-ribitylamino)uracil + NADP(+) = 5-amino-6-(5-phospho-D-ribosylamino)uracil + NADPH + H(+)</text>
        <dbReference type="Rhea" id="RHEA:17845"/>
        <dbReference type="ChEBI" id="CHEBI:15378"/>
        <dbReference type="ChEBI" id="CHEBI:57783"/>
        <dbReference type="ChEBI" id="CHEBI:58349"/>
        <dbReference type="ChEBI" id="CHEBI:58421"/>
        <dbReference type="ChEBI" id="CHEBI:58453"/>
        <dbReference type="EC" id="1.1.1.193"/>
    </reaction>
</comment>
<dbReference type="Pfam" id="PF01872">
    <property type="entry name" value="RibD_C"/>
    <property type="match status" value="1"/>
</dbReference>
<evidence type="ECO:0000256" key="3">
    <source>
        <dbReference type="ARBA" id="ARBA00004910"/>
    </source>
</evidence>
<accession>A0A432Z8K4</accession>
<dbReference type="SUPFAM" id="SSF53927">
    <property type="entry name" value="Cytidine deaminase-like"/>
    <property type="match status" value="1"/>
</dbReference>
<dbReference type="PROSITE" id="PS00903">
    <property type="entry name" value="CYT_DCMP_DEAMINASES_1"/>
    <property type="match status" value="1"/>
</dbReference>
<dbReference type="PANTHER" id="PTHR38011:SF7">
    <property type="entry name" value="2,5-DIAMINO-6-RIBOSYLAMINO-4(3H)-PYRIMIDINONE 5'-PHOSPHATE REDUCTASE"/>
    <property type="match status" value="1"/>
</dbReference>
<comment type="caution">
    <text evidence="18">The sequence shown here is derived from an EMBL/GenBank/DDBJ whole genome shotgun (WGS) entry which is preliminary data.</text>
</comment>
<dbReference type="Proteomes" id="UP000287022">
    <property type="component" value="Unassembled WGS sequence"/>
</dbReference>
<evidence type="ECO:0000256" key="11">
    <source>
        <dbReference type="ARBA" id="ARBA00023002"/>
    </source>
</evidence>
<reference evidence="19" key="1">
    <citation type="journal article" date="2018" name="Front. Microbiol.">
        <title>Genome-Based Analysis Reveals the Taxonomy and Diversity of the Family Idiomarinaceae.</title>
        <authorList>
            <person name="Liu Y."/>
            <person name="Lai Q."/>
            <person name="Shao Z."/>
        </authorList>
    </citation>
    <scope>NUCLEOTIDE SEQUENCE [LARGE SCALE GENOMIC DNA]</scope>
    <source>
        <strain evidence="19">c121</strain>
    </source>
</reference>
<evidence type="ECO:0000256" key="14">
    <source>
        <dbReference type="PIRSR" id="PIRSR006769-1"/>
    </source>
</evidence>
<evidence type="ECO:0000256" key="5">
    <source>
        <dbReference type="ARBA" id="ARBA00007417"/>
    </source>
</evidence>
<dbReference type="NCBIfam" id="TIGR00326">
    <property type="entry name" value="eubact_ribD"/>
    <property type="match status" value="1"/>
</dbReference>
<organism evidence="18 19">
    <name type="scientific">Pseudidiomarina sediminum</name>
    <dbReference type="NCBI Taxonomy" id="431675"/>
    <lineage>
        <taxon>Bacteria</taxon>
        <taxon>Pseudomonadati</taxon>
        <taxon>Pseudomonadota</taxon>
        <taxon>Gammaproteobacteria</taxon>
        <taxon>Alteromonadales</taxon>
        <taxon>Idiomarinaceae</taxon>
        <taxon>Pseudidiomarina</taxon>
    </lineage>
</organism>
<dbReference type="SUPFAM" id="SSF53597">
    <property type="entry name" value="Dihydrofolate reductase-like"/>
    <property type="match status" value="1"/>
</dbReference>
<feature type="binding site" evidence="15">
    <location>
        <position position="193"/>
    </location>
    <ligand>
        <name>substrate</name>
    </ligand>
</feature>
<dbReference type="InterPro" id="IPR011549">
    <property type="entry name" value="RibD_C"/>
</dbReference>
<gene>
    <name evidence="18" type="primary">ribD</name>
    <name evidence="18" type="ORF">CWI80_02425</name>
</gene>
<feature type="binding site" evidence="15">
    <location>
        <position position="216"/>
    </location>
    <ligand>
        <name>substrate</name>
    </ligand>
</feature>
<evidence type="ECO:0000256" key="7">
    <source>
        <dbReference type="ARBA" id="ARBA00022723"/>
    </source>
</evidence>
<protein>
    <recommendedName>
        <fullName evidence="13">Riboflavin biosynthesis protein RibD</fullName>
    </recommendedName>
    <domain>
        <recommendedName>
            <fullName evidence="13">Diaminohydroxyphosphoribosylaminopyrimidine deaminase</fullName>
            <shortName evidence="13">DRAP deaminase</shortName>
            <ecNumber evidence="13">3.5.4.26</ecNumber>
        </recommendedName>
        <alternativeName>
            <fullName evidence="13">Riboflavin-specific deaminase</fullName>
        </alternativeName>
    </domain>
    <domain>
        <recommendedName>
            <fullName evidence="13">5-amino-6-(5-phosphoribosylamino)uracil reductase</fullName>
            <ecNumber evidence="13">1.1.1.193</ecNumber>
        </recommendedName>
        <alternativeName>
            <fullName evidence="13">HTP reductase</fullName>
        </alternativeName>
    </domain>
</protein>
<dbReference type="CDD" id="cd01284">
    <property type="entry name" value="Riboflavin_deaminase-reductase"/>
    <property type="match status" value="1"/>
</dbReference>
<feature type="binding site" evidence="15">
    <location>
        <position position="205"/>
    </location>
    <ligand>
        <name>NADP(+)</name>
        <dbReference type="ChEBI" id="CHEBI:58349"/>
    </ligand>
</feature>
<dbReference type="InterPro" id="IPR050765">
    <property type="entry name" value="Riboflavin_Biosynth_HTPR"/>
</dbReference>
<dbReference type="EC" id="1.1.1.193" evidence="13"/>
<comment type="similarity">
    <text evidence="5 13">In the C-terminal section; belongs to the HTP reductase family.</text>
</comment>
<dbReference type="PIRSF" id="PIRSF006769">
    <property type="entry name" value="RibD"/>
    <property type="match status" value="1"/>
</dbReference>
<dbReference type="InterPro" id="IPR016193">
    <property type="entry name" value="Cytidine_deaminase-like"/>
</dbReference>
<evidence type="ECO:0000256" key="6">
    <source>
        <dbReference type="ARBA" id="ARBA00022619"/>
    </source>
</evidence>
<proteinExistence type="inferred from homology"/>
<feature type="domain" description="CMP/dCMP-type deaminase" evidence="17">
    <location>
        <begin position="10"/>
        <end position="132"/>
    </location>
</feature>
<dbReference type="Gene3D" id="3.40.140.10">
    <property type="entry name" value="Cytidine Deaminase, domain 2"/>
    <property type="match status" value="1"/>
</dbReference>
<evidence type="ECO:0000259" key="17">
    <source>
        <dbReference type="PROSITE" id="PS51747"/>
    </source>
</evidence>
<keyword evidence="7 13" id="KW-0479">Metal-binding</keyword>
<dbReference type="Gene3D" id="3.40.430.10">
    <property type="entry name" value="Dihydrofolate Reductase, subunit A"/>
    <property type="match status" value="1"/>
</dbReference>
<comment type="function">
    <text evidence="1 13">Converts 2,5-diamino-6-(ribosylamino)-4(3h)-pyrimidinone 5'-phosphate into 5-amino-6-(ribosylamino)-2,4(1h,3h)-pyrimidinedione 5'-phosphate.</text>
</comment>
<evidence type="ECO:0000256" key="12">
    <source>
        <dbReference type="ARBA" id="ARBA00023268"/>
    </source>
</evidence>
<dbReference type="RefSeq" id="WP_126775139.1">
    <property type="nucleotide sequence ID" value="NZ_PIQE01000001.1"/>
</dbReference>
<keyword evidence="8 13" id="KW-0378">Hydrolase</keyword>
<dbReference type="InterPro" id="IPR004794">
    <property type="entry name" value="Eubact_RibD"/>
</dbReference>
<evidence type="ECO:0000256" key="15">
    <source>
        <dbReference type="PIRSR" id="PIRSR006769-2"/>
    </source>
</evidence>
<feature type="binding site" evidence="15">
    <location>
        <position position="163"/>
    </location>
    <ligand>
        <name>NADP(+)</name>
        <dbReference type="ChEBI" id="CHEBI:58349"/>
    </ligand>
</feature>
<evidence type="ECO:0000313" key="18">
    <source>
        <dbReference type="EMBL" id="RUO74229.1"/>
    </source>
</evidence>
<dbReference type="UniPathway" id="UPA00275">
    <property type="reaction ID" value="UER00401"/>
</dbReference>
<dbReference type="InterPro" id="IPR002125">
    <property type="entry name" value="CMP_dCMP_dom"/>
</dbReference>
<dbReference type="GO" id="GO:0050661">
    <property type="term" value="F:NADP binding"/>
    <property type="evidence" value="ECO:0007669"/>
    <property type="project" value="InterPro"/>
</dbReference>
<dbReference type="NCBIfam" id="TIGR00227">
    <property type="entry name" value="ribD_Cterm"/>
    <property type="match status" value="1"/>
</dbReference>
<dbReference type="PANTHER" id="PTHR38011">
    <property type="entry name" value="DIHYDROFOLATE REDUCTASE FAMILY PROTEIN (AFU_ORTHOLOGUE AFUA_8G06820)"/>
    <property type="match status" value="1"/>
</dbReference>
<comment type="similarity">
    <text evidence="4 13">In the N-terminal section; belongs to the cytidine and deoxycytidylate deaminase family.</text>
</comment>
<evidence type="ECO:0000256" key="2">
    <source>
        <dbReference type="ARBA" id="ARBA00004882"/>
    </source>
</evidence>
<keyword evidence="12" id="KW-0511">Multifunctional enzyme</keyword>
<dbReference type="FunFam" id="3.40.140.10:FF:000025">
    <property type="entry name" value="Riboflavin biosynthesis protein RibD"/>
    <property type="match status" value="1"/>
</dbReference>
<dbReference type="PROSITE" id="PS51747">
    <property type="entry name" value="CYT_DCMP_DEAMINASES_2"/>
    <property type="match status" value="1"/>
</dbReference>
<dbReference type="Pfam" id="PF00383">
    <property type="entry name" value="dCMP_cyt_deam_1"/>
    <property type="match status" value="1"/>
</dbReference>
<feature type="binding site" evidence="15">
    <location>
        <position position="177"/>
    </location>
    <ligand>
        <name>substrate</name>
    </ligand>
</feature>
<dbReference type="GO" id="GO:0009231">
    <property type="term" value="P:riboflavin biosynthetic process"/>
    <property type="evidence" value="ECO:0007669"/>
    <property type="project" value="UniProtKB-UniPathway"/>
</dbReference>
<dbReference type="STRING" id="1122124.GCA_000423165_00915"/>
<feature type="active site" description="Proton donor" evidence="14">
    <location>
        <position position="61"/>
    </location>
</feature>
<evidence type="ECO:0000313" key="19">
    <source>
        <dbReference type="Proteomes" id="UP000287022"/>
    </source>
</evidence>
<keyword evidence="11 13" id="KW-0560">Oxidoreductase</keyword>
<sequence length="379" mass="41707">MTKRETVMHDADQQYMQQALALAARGAFGTPPNPNVGCVIVRDGQVVGRGWHERPGEPHAEVHALREAAELAQGATAYVTLEPCSHHGRTPPCADALIKAQVARVVVAMRDPNPLVAGQGIARLEAAGIKVQVGVLEQQARTLNQGFIARMERNRPWLRLKMAMSVDGRTALANGASQWITSREAREDVHRFRAQSGAVLTTARTVLMDHALMTARHPQAERQPLRVLLDRQQQVPVEHPFFAQASPVLRVVSPTTTAGSDWPEHVQTLEVQSFQQRLPLHDIFAKLAEYDVNDVWTECGAELAGALTSAGLVDEWVLYVAPKLLGDSSRGVVQLPNFHHLDQVPEMRFESVTMLGHDLRICARPLHASDRPTTGEVQS</sequence>
<feature type="binding site" evidence="15">
    <location>
        <position position="209"/>
    </location>
    <ligand>
        <name>NADP(+)</name>
        <dbReference type="ChEBI" id="CHEBI:58349"/>
    </ligand>
</feature>
<dbReference type="GO" id="GO:0008835">
    <property type="term" value="F:diaminohydroxyphosphoribosylaminopyrimidine deaminase activity"/>
    <property type="evidence" value="ECO:0007669"/>
    <property type="project" value="UniProtKB-EC"/>
</dbReference>
<evidence type="ECO:0000256" key="8">
    <source>
        <dbReference type="ARBA" id="ARBA00022801"/>
    </source>
</evidence>
<dbReference type="InterPro" id="IPR002734">
    <property type="entry name" value="RibDG_C"/>
</dbReference>
<dbReference type="InterPro" id="IPR016192">
    <property type="entry name" value="APOBEC/CMP_deaminase_Zn-bd"/>
</dbReference>
<dbReference type="InterPro" id="IPR024072">
    <property type="entry name" value="DHFR-like_dom_sf"/>
</dbReference>
<name>A0A432Z8K4_9GAMM</name>
<evidence type="ECO:0000256" key="16">
    <source>
        <dbReference type="PIRSR" id="PIRSR006769-3"/>
    </source>
</evidence>
<evidence type="ECO:0000256" key="10">
    <source>
        <dbReference type="ARBA" id="ARBA00022857"/>
    </source>
</evidence>
<keyword evidence="19" id="KW-1185">Reference proteome</keyword>
<feature type="binding site" evidence="16">
    <location>
        <position position="59"/>
    </location>
    <ligand>
        <name>Zn(2+)</name>
        <dbReference type="ChEBI" id="CHEBI:29105"/>
        <note>catalytic</note>
    </ligand>
</feature>
<keyword evidence="9 13" id="KW-0862">Zinc</keyword>
<feature type="binding site" evidence="16">
    <location>
        <position position="84"/>
    </location>
    <ligand>
        <name>Zn(2+)</name>
        <dbReference type="ChEBI" id="CHEBI:29105"/>
        <note>catalytic</note>
    </ligand>
</feature>
<keyword evidence="6 13" id="KW-0686">Riboflavin biosynthesis</keyword>
<feature type="binding site" evidence="15">
    <location>
        <position position="179"/>
    </location>
    <ligand>
        <name>NADP(+)</name>
        <dbReference type="ChEBI" id="CHEBI:58349"/>
    </ligand>
</feature>
<evidence type="ECO:0000256" key="1">
    <source>
        <dbReference type="ARBA" id="ARBA00002151"/>
    </source>
</evidence>
<evidence type="ECO:0000256" key="4">
    <source>
        <dbReference type="ARBA" id="ARBA00005259"/>
    </source>
</evidence>